<evidence type="ECO:0000313" key="6">
    <source>
        <dbReference type="EMBL" id="MEJ2861578.1"/>
    </source>
</evidence>
<feature type="DNA-binding region" description="H-T-H motif" evidence="4">
    <location>
        <begin position="35"/>
        <end position="54"/>
    </location>
</feature>
<dbReference type="InterPro" id="IPR001647">
    <property type="entry name" value="HTH_TetR"/>
</dbReference>
<dbReference type="PANTHER" id="PTHR30055">
    <property type="entry name" value="HTH-TYPE TRANSCRIPTIONAL REGULATOR RUTR"/>
    <property type="match status" value="1"/>
</dbReference>
<keyword evidence="7" id="KW-1185">Reference proteome</keyword>
<gene>
    <name evidence="6" type="ORF">WCD58_10445</name>
</gene>
<protein>
    <submittedName>
        <fullName evidence="6">TetR family transcriptional regulator</fullName>
    </submittedName>
</protein>
<dbReference type="InterPro" id="IPR036271">
    <property type="entry name" value="Tet_transcr_reg_TetR-rel_C_sf"/>
</dbReference>
<dbReference type="SUPFAM" id="SSF48498">
    <property type="entry name" value="Tetracyclin repressor-like, C-terminal domain"/>
    <property type="match status" value="1"/>
</dbReference>
<dbReference type="Pfam" id="PF21597">
    <property type="entry name" value="TetR_C_43"/>
    <property type="match status" value="1"/>
</dbReference>
<name>A0ABU8M598_9PSEU</name>
<dbReference type="Gene3D" id="1.10.357.10">
    <property type="entry name" value="Tetracycline Repressor, domain 2"/>
    <property type="match status" value="1"/>
</dbReference>
<sequence>MSTPTRRPRADATRNRAALLAAADDAFAADGAGASLSAVAAGAGVAIGTLYKHFPTRRALVGALLAERHDALFARAEGVDLATWLRWVAEHAATYRGLAELIASDLHAPDEAGDRLAADCARMAAITERTVGAADLRADVTVDDVVTLMNAAAWTREQQGAEAADRLIATTLRGMSP</sequence>
<feature type="domain" description="HTH tetR-type" evidence="5">
    <location>
        <begin position="13"/>
        <end position="72"/>
    </location>
</feature>
<dbReference type="PANTHER" id="PTHR30055:SF234">
    <property type="entry name" value="HTH-TYPE TRANSCRIPTIONAL REGULATOR BETI"/>
    <property type="match status" value="1"/>
</dbReference>
<dbReference type="InterPro" id="IPR009057">
    <property type="entry name" value="Homeodomain-like_sf"/>
</dbReference>
<evidence type="ECO:0000313" key="7">
    <source>
        <dbReference type="Proteomes" id="UP001369736"/>
    </source>
</evidence>
<evidence type="ECO:0000256" key="2">
    <source>
        <dbReference type="ARBA" id="ARBA00023125"/>
    </source>
</evidence>
<dbReference type="Proteomes" id="UP001369736">
    <property type="component" value="Unassembled WGS sequence"/>
</dbReference>
<dbReference type="PRINTS" id="PR00455">
    <property type="entry name" value="HTHTETR"/>
</dbReference>
<dbReference type="InterPro" id="IPR049445">
    <property type="entry name" value="TetR_SbtR-like_C"/>
</dbReference>
<dbReference type="PROSITE" id="PS50977">
    <property type="entry name" value="HTH_TETR_2"/>
    <property type="match status" value="1"/>
</dbReference>
<dbReference type="InterPro" id="IPR050109">
    <property type="entry name" value="HTH-type_TetR-like_transc_reg"/>
</dbReference>
<evidence type="ECO:0000259" key="5">
    <source>
        <dbReference type="PROSITE" id="PS50977"/>
    </source>
</evidence>
<evidence type="ECO:0000256" key="4">
    <source>
        <dbReference type="PROSITE-ProRule" id="PRU00335"/>
    </source>
</evidence>
<keyword evidence="1" id="KW-0805">Transcription regulation</keyword>
<proteinExistence type="predicted"/>
<evidence type="ECO:0000256" key="3">
    <source>
        <dbReference type="ARBA" id="ARBA00023163"/>
    </source>
</evidence>
<evidence type="ECO:0000256" key="1">
    <source>
        <dbReference type="ARBA" id="ARBA00023015"/>
    </source>
</evidence>
<dbReference type="Pfam" id="PF00440">
    <property type="entry name" value="TetR_N"/>
    <property type="match status" value="1"/>
</dbReference>
<comment type="caution">
    <text evidence="6">The sequence shown here is derived from an EMBL/GenBank/DDBJ whole genome shotgun (WGS) entry which is preliminary data.</text>
</comment>
<accession>A0ABU8M598</accession>
<organism evidence="6 7">
    <name type="scientific">Actinomycetospora flava</name>
    <dbReference type="NCBI Taxonomy" id="3129232"/>
    <lineage>
        <taxon>Bacteria</taxon>
        <taxon>Bacillati</taxon>
        <taxon>Actinomycetota</taxon>
        <taxon>Actinomycetes</taxon>
        <taxon>Pseudonocardiales</taxon>
        <taxon>Pseudonocardiaceae</taxon>
        <taxon>Actinomycetospora</taxon>
    </lineage>
</organism>
<dbReference type="RefSeq" id="WP_337702387.1">
    <property type="nucleotide sequence ID" value="NZ_JBBEGM010000003.1"/>
</dbReference>
<keyword evidence="2 4" id="KW-0238">DNA-binding</keyword>
<keyword evidence="3" id="KW-0804">Transcription</keyword>
<dbReference type="SUPFAM" id="SSF46689">
    <property type="entry name" value="Homeodomain-like"/>
    <property type="match status" value="1"/>
</dbReference>
<reference evidence="6 7" key="1">
    <citation type="submission" date="2024-03" db="EMBL/GenBank/DDBJ databases">
        <title>Actinomycetospora sp. OC33-EN07, a novel actinomycete isolated from wild orchid (Aerides multiflora).</title>
        <authorList>
            <person name="Suriyachadkun C."/>
        </authorList>
    </citation>
    <scope>NUCLEOTIDE SEQUENCE [LARGE SCALE GENOMIC DNA]</scope>
    <source>
        <strain evidence="6 7">OC33-EN07</strain>
    </source>
</reference>
<dbReference type="EMBL" id="JBBEGM010000003">
    <property type="protein sequence ID" value="MEJ2861578.1"/>
    <property type="molecule type" value="Genomic_DNA"/>
</dbReference>